<dbReference type="InterPro" id="IPR005093">
    <property type="entry name" value="RNArep_beta"/>
</dbReference>
<evidence type="ECO:0000256" key="6">
    <source>
        <dbReference type="ARBA" id="ARBA00022953"/>
    </source>
</evidence>
<feature type="domain" description="RdRp catalytic" evidence="10">
    <location>
        <begin position="339"/>
        <end position="474"/>
    </location>
</feature>
<dbReference type="GeneID" id="80399430"/>
<proteinExistence type="predicted"/>
<comment type="cofactor">
    <cofactor evidence="9">
        <name>Mg(2+)</name>
        <dbReference type="ChEBI" id="CHEBI:18420"/>
    </cofactor>
    <text evidence="9">Binds 2 Mg(2+) per subunit.</text>
</comment>
<feature type="binding site" evidence="9">
    <location>
        <position position="442"/>
    </location>
    <ligand>
        <name>Mg(2+)</name>
        <dbReference type="ChEBI" id="CHEBI:18420"/>
        <label>2</label>
    </ligand>
</feature>
<keyword evidence="12" id="KW-1185">Reference proteome</keyword>
<dbReference type="GO" id="GO:0000166">
    <property type="term" value="F:nucleotide binding"/>
    <property type="evidence" value="ECO:0007669"/>
    <property type="project" value="UniProtKB-KW"/>
</dbReference>
<dbReference type="GO" id="GO:0039694">
    <property type="term" value="P:viral RNA genome replication"/>
    <property type="evidence" value="ECO:0007669"/>
    <property type="project" value="InterPro"/>
</dbReference>
<dbReference type="PROSITE" id="PS50522">
    <property type="entry name" value="RDRP_PHAGE"/>
    <property type="match status" value="1"/>
</dbReference>
<evidence type="ECO:0000313" key="11">
    <source>
        <dbReference type="EMBL" id="DAD52637.1"/>
    </source>
</evidence>
<evidence type="ECO:0000256" key="3">
    <source>
        <dbReference type="ARBA" id="ARBA00022679"/>
    </source>
</evidence>
<keyword evidence="2 11" id="KW-0696">RNA-directed RNA polymerase</keyword>
<evidence type="ECO:0000256" key="8">
    <source>
        <dbReference type="ARBA" id="ARBA00048744"/>
    </source>
</evidence>
<evidence type="ECO:0000256" key="9">
    <source>
        <dbReference type="PIRSR" id="PIRSR605093-1"/>
    </source>
</evidence>
<evidence type="ECO:0000256" key="2">
    <source>
        <dbReference type="ARBA" id="ARBA00022484"/>
    </source>
</evidence>
<dbReference type="EMBL" id="BK014162">
    <property type="protein sequence ID" value="DAD52637.1"/>
    <property type="molecule type" value="Genomic_RNA"/>
</dbReference>
<evidence type="ECO:0000313" key="12">
    <source>
        <dbReference type="Proteomes" id="UP000680443"/>
    </source>
</evidence>
<keyword evidence="9" id="KW-0460">Magnesium</keyword>
<dbReference type="GO" id="GO:0003968">
    <property type="term" value="F:RNA-directed RNA polymerase activity"/>
    <property type="evidence" value="ECO:0007669"/>
    <property type="project" value="UniProtKB-KW"/>
</dbReference>
<accession>A0A8S5L5G5</accession>
<keyword evidence="5" id="KW-0547">Nucleotide-binding</keyword>
<dbReference type="EC" id="2.7.7.48" evidence="1"/>
<sequence>MTSNSMSSIARRFSTIPCYHLGSNRISRSNHNSDYNSIAVGLSLWYGVILDYNSMFCTAEKAMSNHGRILKHAIGGWPETEEVLMDLLEALDELSSILLKNIASSTGFKAQSLLTELKTWLVPSWLAPLKGILLDIFHSGFTKVGDEGEVRVIRAIRQVSCFLKKLDVSRPDLEDQMKEEFLSFEEFLASDVPVRSKQVEYLHDVSEMKHLLSQHLDEFHMDPFVPGHGPGAVSNPSVKCWYDKHSKASLDGRIGYLLGHADLGFQSDYLPLVNGSPSTRTSRYISVPKTWKKLRGISAEPPELQFWQQGVLRRIDSMFLHDKWWRDRINLHSQARSRELALYGSKTGNYATVDLSAASDSVTLQLVRDLFGNSHLGRWLLGTRSVFTLCGEQTIRIHKFAPMGSACCFPVECMIFCLAAEVAVRRTRKPSCYARQVCVFGDDIIVPSYAVHELIEILSHLGFSVNTEKSFWEGDFREACGIEAWRGQDIAPCRFRSWSDGILGRCSDYDEIASMVSFANELFKRGLHDTREFLLNLLFDKKIKLGGGQEFRVQGTIFSSFSGESQTLTSPFPTNFNLVKKFSRPLQTYVYKRVVWQERPRSRNMDSVMSESYDMCEYVTWLIRHQPGVQDFDALWSDGWIESVSANPYSRLPLGTTMVPTVKWALPPTYFSIG</sequence>
<feature type="binding site" evidence="9">
    <location>
        <position position="354"/>
    </location>
    <ligand>
        <name>Mg(2+)</name>
        <dbReference type="ChEBI" id="CHEBI:18420"/>
        <label>2</label>
    </ligand>
</feature>
<reference evidence="11" key="1">
    <citation type="submission" date="2020-09" db="EMBL/GenBank/DDBJ databases">
        <title>Leviviricetes taxonomy.</title>
        <authorList>
            <person name="Stockdale S.R."/>
            <person name="Callanan J."/>
            <person name="Adriaenssens E.M."/>
            <person name="Kuhn J.H."/>
            <person name="Rumnieks J."/>
            <person name="Shkoporov A."/>
            <person name="Draper L.A."/>
            <person name="Ross P."/>
            <person name="Hill C."/>
        </authorList>
    </citation>
    <scope>NUCLEOTIDE SEQUENCE</scope>
</reference>
<keyword evidence="9" id="KW-0479">Metal-binding</keyword>
<name>A0A8S5L5G5_9VIRU</name>
<keyword evidence="6" id="KW-0693">Viral RNA replication</keyword>
<dbReference type="GO" id="GO:0046872">
    <property type="term" value="F:metal ion binding"/>
    <property type="evidence" value="ECO:0007669"/>
    <property type="project" value="UniProtKB-KW"/>
</dbReference>
<evidence type="ECO:0000256" key="4">
    <source>
        <dbReference type="ARBA" id="ARBA00022695"/>
    </source>
</evidence>
<dbReference type="InterPro" id="IPR007096">
    <property type="entry name" value="RNA-dir_Rpol_cat_phage"/>
</dbReference>
<dbReference type="KEGG" id="vg:80399430"/>
<keyword evidence="3" id="KW-0808">Transferase</keyword>
<dbReference type="Pfam" id="PF03431">
    <property type="entry name" value="RNA_replicase_B"/>
    <property type="match status" value="1"/>
</dbReference>
<gene>
    <name evidence="11" type="primary">SRR7976299_4_3</name>
</gene>
<feature type="binding site" evidence="9">
    <location>
        <position position="443"/>
    </location>
    <ligand>
        <name>Mg(2+)</name>
        <dbReference type="ChEBI" id="CHEBI:18420"/>
        <label>2</label>
    </ligand>
</feature>
<organism evidence="11 12">
    <name type="scientific">ssRNA phage SRR7976299_4</name>
    <dbReference type="NCBI Taxonomy" id="2786644"/>
    <lineage>
        <taxon>Viruses</taxon>
        <taxon>Riboviria</taxon>
        <taxon>Orthornavirae</taxon>
        <taxon>Lenarviricota</taxon>
        <taxon>Leviviricetes</taxon>
        <taxon>Timlovirales</taxon>
        <taxon>Blumeviridae</taxon>
        <taxon>Lirnavirus</taxon>
        <taxon>Lirnavirus borborovicinum</taxon>
    </lineage>
</organism>
<comment type="catalytic activity">
    <reaction evidence="8">
        <text>RNA(n) + a ribonucleoside 5'-triphosphate = RNA(n+1) + diphosphate</text>
        <dbReference type="Rhea" id="RHEA:21248"/>
        <dbReference type="Rhea" id="RHEA-COMP:14527"/>
        <dbReference type="Rhea" id="RHEA-COMP:17342"/>
        <dbReference type="ChEBI" id="CHEBI:33019"/>
        <dbReference type="ChEBI" id="CHEBI:61557"/>
        <dbReference type="ChEBI" id="CHEBI:140395"/>
        <dbReference type="EC" id="2.7.7.48"/>
    </reaction>
</comment>
<dbReference type="Proteomes" id="UP000680443">
    <property type="component" value="Segment"/>
</dbReference>
<evidence type="ECO:0000256" key="1">
    <source>
        <dbReference type="ARBA" id="ARBA00012494"/>
    </source>
</evidence>
<evidence type="ECO:0000256" key="5">
    <source>
        <dbReference type="ARBA" id="ARBA00022741"/>
    </source>
</evidence>
<evidence type="ECO:0000256" key="7">
    <source>
        <dbReference type="ARBA" id="ARBA00030248"/>
    </source>
</evidence>
<evidence type="ECO:0000259" key="10">
    <source>
        <dbReference type="PROSITE" id="PS50522"/>
    </source>
</evidence>
<keyword evidence="4" id="KW-0548">Nucleotidyltransferase</keyword>
<dbReference type="RefSeq" id="YP_010770191.1">
    <property type="nucleotide sequence ID" value="NC_074191.1"/>
</dbReference>
<protein>
    <recommendedName>
        <fullName evidence="1">RNA-directed RNA polymerase</fullName>
        <ecNumber evidence="1">2.7.7.48</ecNumber>
    </recommendedName>
    <alternativeName>
        <fullName evidence="7">RNA replicase beta chain</fullName>
    </alternativeName>
</protein>